<dbReference type="SUPFAM" id="SSF143011">
    <property type="entry name" value="RelE-like"/>
    <property type="match status" value="1"/>
</dbReference>
<keyword evidence="1" id="KW-0378">Hydrolase</keyword>
<dbReference type="InterPro" id="IPR035093">
    <property type="entry name" value="RelE/ParE_toxin_dom_sf"/>
</dbReference>
<keyword evidence="2" id="KW-1185">Reference proteome</keyword>
<name>A0A4R4ZYG9_9ACTN</name>
<dbReference type="EMBL" id="SMKY01000366">
    <property type="protein sequence ID" value="TDD64343.1"/>
    <property type="molecule type" value="Genomic_DNA"/>
</dbReference>
<reference evidence="1 2" key="1">
    <citation type="submission" date="2019-03" db="EMBL/GenBank/DDBJ databases">
        <title>Draft genome sequences of novel Actinobacteria.</title>
        <authorList>
            <person name="Sahin N."/>
            <person name="Ay H."/>
            <person name="Saygin H."/>
        </authorList>
    </citation>
    <scope>NUCLEOTIDE SEQUENCE [LARGE SCALE GENOMIC DNA]</scope>
    <source>
        <strain evidence="1 2">DSM 45941</strain>
    </source>
</reference>
<dbReference type="GO" id="GO:0004386">
    <property type="term" value="F:helicase activity"/>
    <property type="evidence" value="ECO:0007669"/>
    <property type="project" value="UniProtKB-KW"/>
</dbReference>
<comment type="caution">
    <text evidence="1">The sequence shown here is derived from an EMBL/GenBank/DDBJ whole genome shotgun (WGS) entry which is preliminary data.</text>
</comment>
<keyword evidence="1" id="KW-0347">Helicase</keyword>
<keyword evidence="1" id="KW-0547">Nucleotide-binding</keyword>
<proteinExistence type="predicted"/>
<gene>
    <name evidence="1" type="ORF">E1293_41630</name>
</gene>
<protein>
    <submittedName>
        <fullName evidence="1">DNA helicase</fullName>
    </submittedName>
</protein>
<evidence type="ECO:0000313" key="1">
    <source>
        <dbReference type="EMBL" id="TDD64343.1"/>
    </source>
</evidence>
<dbReference type="Proteomes" id="UP000295578">
    <property type="component" value="Unassembled WGS sequence"/>
</dbReference>
<evidence type="ECO:0000313" key="2">
    <source>
        <dbReference type="Proteomes" id="UP000295578"/>
    </source>
</evidence>
<dbReference type="Gene3D" id="3.30.2310.20">
    <property type="entry name" value="RelE-like"/>
    <property type="match status" value="1"/>
</dbReference>
<feature type="non-terminal residue" evidence="1">
    <location>
        <position position="119"/>
    </location>
</feature>
<accession>A0A4R4ZYG9</accession>
<sequence length="119" mass="13803">MQGEATLRLLDKADKEIQKLPRVVKGAIYEFQHDFRKNPDARGLRLKQLQGHTRLYSARISAEYRALLLHAGSRDYILVAVRHRKDVYDNLDRYQYKINDVTGAIEFVDLVSVEENVST</sequence>
<dbReference type="AlphaFoldDB" id="A0A4R4ZYG9"/>
<organism evidence="1 2">
    <name type="scientific">Actinomadura darangshiensis</name>
    <dbReference type="NCBI Taxonomy" id="705336"/>
    <lineage>
        <taxon>Bacteria</taxon>
        <taxon>Bacillati</taxon>
        <taxon>Actinomycetota</taxon>
        <taxon>Actinomycetes</taxon>
        <taxon>Streptosporangiales</taxon>
        <taxon>Thermomonosporaceae</taxon>
        <taxon>Actinomadura</taxon>
    </lineage>
</organism>
<keyword evidence="1" id="KW-0067">ATP-binding</keyword>